<dbReference type="Pfam" id="PF08239">
    <property type="entry name" value="SH3_3"/>
    <property type="match status" value="2"/>
</dbReference>
<dbReference type="AlphaFoldDB" id="A0A1T2XPA8"/>
<keyword evidence="4" id="KW-0788">Thiol protease</keyword>
<comment type="caution">
    <text evidence="7">The sequence shown here is derived from an EMBL/GenBank/DDBJ whole genome shotgun (WGS) entry which is preliminary data.</text>
</comment>
<evidence type="ECO:0000313" key="8">
    <source>
        <dbReference type="Proteomes" id="UP000190188"/>
    </source>
</evidence>
<dbReference type="InterPro" id="IPR000064">
    <property type="entry name" value="NLP_P60_dom"/>
</dbReference>
<dbReference type="InterPro" id="IPR038765">
    <property type="entry name" value="Papain-like_cys_pep_sf"/>
</dbReference>
<dbReference type="Pfam" id="PF00877">
    <property type="entry name" value="NLPC_P60"/>
    <property type="match status" value="1"/>
</dbReference>
<dbReference type="STRING" id="1324314.BVG16_03315"/>
<gene>
    <name evidence="7" type="ORF">BVG16_03315</name>
</gene>
<sequence length="314" mass="33881">MPELEPVTDITAFMSRAGVERAAAGAQNATTKSTVNLRKGPSTSSSILRNLPKGEKLVILGKADSNWYHVQDSQGNLGYLSTASKYTSITGAAKSGLIVSRVNLRTEPSTSSSVIKKLDAGHEVAILKTVNANWLQVWDGQGKVGYISSSSQYIKIGGSGSTTPPSSNAQIEKVISTGMKYLGTPYEFGSNRNSTKTFDCSAFVRQAYKEALGIVLGTDSRKQGEWIKSNSTVKKSISSLKRGDLMFFMSYKGTSASSYSGINKDKERITHVGIYLGDGKILHTYSKASGGVRVDTVKGKHWEYRFLYGGSVLK</sequence>
<name>A0A1T2XPA8_9BACL</name>
<evidence type="ECO:0000313" key="7">
    <source>
        <dbReference type="EMBL" id="OPA81556.1"/>
    </source>
</evidence>
<dbReference type="Proteomes" id="UP000190188">
    <property type="component" value="Unassembled WGS sequence"/>
</dbReference>
<organism evidence="7 8">
    <name type="scientific">Paenibacillus selenitireducens</name>
    <dbReference type="NCBI Taxonomy" id="1324314"/>
    <lineage>
        <taxon>Bacteria</taxon>
        <taxon>Bacillati</taxon>
        <taxon>Bacillota</taxon>
        <taxon>Bacilli</taxon>
        <taxon>Bacillales</taxon>
        <taxon>Paenibacillaceae</taxon>
        <taxon>Paenibacillus</taxon>
    </lineage>
</organism>
<dbReference type="EMBL" id="MSZX01000001">
    <property type="protein sequence ID" value="OPA81556.1"/>
    <property type="molecule type" value="Genomic_DNA"/>
</dbReference>
<dbReference type="PROSITE" id="PS51781">
    <property type="entry name" value="SH3B"/>
    <property type="match status" value="2"/>
</dbReference>
<dbReference type="PANTHER" id="PTHR47053:SF1">
    <property type="entry name" value="MUREIN DD-ENDOPEPTIDASE MEPH-RELATED"/>
    <property type="match status" value="1"/>
</dbReference>
<dbReference type="GO" id="GO:0006508">
    <property type="term" value="P:proteolysis"/>
    <property type="evidence" value="ECO:0007669"/>
    <property type="project" value="UniProtKB-KW"/>
</dbReference>
<dbReference type="PANTHER" id="PTHR47053">
    <property type="entry name" value="MUREIN DD-ENDOPEPTIDASE MEPH-RELATED"/>
    <property type="match status" value="1"/>
</dbReference>
<dbReference type="Gene3D" id="3.90.1720.10">
    <property type="entry name" value="endopeptidase domain like (from Nostoc punctiforme)"/>
    <property type="match status" value="1"/>
</dbReference>
<evidence type="ECO:0000256" key="4">
    <source>
        <dbReference type="ARBA" id="ARBA00022807"/>
    </source>
</evidence>
<keyword evidence="3 7" id="KW-0378">Hydrolase</keyword>
<comment type="similarity">
    <text evidence="1">Belongs to the peptidase C40 family.</text>
</comment>
<evidence type="ECO:0000256" key="3">
    <source>
        <dbReference type="ARBA" id="ARBA00022801"/>
    </source>
</evidence>
<reference evidence="7 8" key="1">
    <citation type="submission" date="2017-01" db="EMBL/GenBank/DDBJ databases">
        <title>Genome analysis of Paenibacillus selenitrireducens ES3-24.</title>
        <authorList>
            <person name="Xu D."/>
            <person name="Yao R."/>
            <person name="Zheng S."/>
        </authorList>
    </citation>
    <scope>NUCLEOTIDE SEQUENCE [LARGE SCALE GENOMIC DNA]</scope>
    <source>
        <strain evidence="7 8">ES3-24</strain>
    </source>
</reference>
<evidence type="ECO:0000259" key="5">
    <source>
        <dbReference type="PROSITE" id="PS51781"/>
    </source>
</evidence>
<dbReference type="GO" id="GO:0008234">
    <property type="term" value="F:cysteine-type peptidase activity"/>
    <property type="evidence" value="ECO:0007669"/>
    <property type="project" value="UniProtKB-KW"/>
</dbReference>
<keyword evidence="2" id="KW-0645">Protease</keyword>
<feature type="domain" description="NlpC/P60" evidence="6">
    <location>
        <begin position="168"/>
        <end position="313"/>
    </location>
</feature>
<dbReference type="InterPro" id="IPR003646">
    <property type="entry name" value="SH3-like_bac-type"/>
</dbReference>
<dbReference type="SMART" id="SM00287">
    <property type="entry name" value="SH3b"/>
    <property type="match status" value="2"/>
</dbReference>
<protein>
    <submittedName>
        <fullName evidence="7">Hydrolase Nlp/P60</fullName>
    </submittedName>
</protein>
<keyword evidence="8" id="KW-1185">Reference proteome</keyword>
<proteinExistence type="inferred from homology"/>
<evidence type="ECO:0000256" key="2">
    <source>
        <dbReference type="ARBA" id="ARBA00022670"/>
    </source>
</evidence>
<evidence type="ECO:0000256" key="1">
    <source>
        <dbReference type="ARBA" id="ARBA00007074"/>
    </source>
</evidence>
<dbReference type="Gene3D" id="2.30.30.40">
    <property type="entry name" value="SH3 Domains"/>
    <property type="match status" value="2"/>
</dbReference>
<dbReference type="SUPFAM" id="SSF54001">
    <property type="entry name" value="Cysteine proteinases"/>
    <property type="match status" value="1"/>
</dbReference>
<dbReference type="PROSITE" id="PS51935">
    <property type="entry name" value="NLPC_P60"/>
    <property type="match status" value="1"/>
</dbReference>
<feature type="domain" description="SH3b" evidence="5">
    <location>
        <begin position="93"/>
        <end position="156"/>
    </location>
</feature>
<accession>A0A1T2XPA8</accession>
<evidence type="ECO:0000259" key="6">
    <source>
        <dbReference type="PROSITE" id="PS51935"/>
    </source>
</evidence>
<feature type="domain" description="SH3b" evidence="5">
    <location>
        <begin position="24"/>
        <end position="91"/>
    </location>
</feature>
<dbReference type="InterPro" id="IPR051202">
    <property type="entry name" value="Peptidase_C40"/>
</dbReference>